<evidence type="ECO:0000313" key="3">
    <source>
        <dbReference type="Proteomes" id="UP000242180"/>
    </source>
</evidence>
<proteinExistence type="predicted"/>
<gene>
    <name evidence="2" type="ORF">BCR43DRAFT_510895</name>
</gene>
<feature type="signal peptide" evidence="1">
    <location>
        <begin position="1"/>
        <end position="26"/>
    </location>
</feature>
<protein>
    <submittedName>
        <fullName evidence="2">Uncharacterized protein</fullName>
    </submittedName>
</protein>
<name>A0A1X2HWA3_SYNRA</name>
<evidence type="ECO:0000256" key="1">
    <source>
        <dbReference type="SAM" id="SignalP"/>
    </source>
</evidence>
<reference evidence="2 3" key="1">
    <citation type="submission" date="2016-07" db="EMBL/GenBank/DDBJ databases">
        <title>Pervasive Adenine N6-methylation of Active Genes in Fungi.</title>
        <authorList>
            <consortium name="DOE Joint Genome Institute"/>
            <person name="Mondo S.J."/>
            <person name="Dannebaum R.O."/>
            <person name="Kuo R.C."/>
            <person name="Labutti K."/>
            <person name="Haridas S."/>
            <person name="Kuo A."/>
            <person name="Salamov A."/>
            <person name="Ahrendt S.R."/>
            <person name="Lipzen A."/>
            <person name="Sullivan W."/>
            <person name="Andreopoulos W.B."/>
            <person name="Clum A."/>
            <person name="Lindquist E."/>
            <person name="Daum C."/>
            <person name="Ramamoorthy G.K."/>
            <person name="Gryganskyi A."/>
            <person name="Culley D."/>
            <person name="Magnuson J.K."/>
            <person name="James T.Y."/>
            <person name="O'Malley M.A."/>
            <person name="Stajich J.E."/>
            <person name="Spatafora J.W."/>
            <person name="Visel A."/>
            <person name="Grigoriev I.V."/>
        </authorList>
    </citation>
    <scope>NUCLEOTIDE SEQUENCE [LARGE SCALE GENOMIC DNA]</scope>
    <source>
        <strain evidence="2 3">NRRL 2496</strain>
    </source>
</reference>
<keyword evidence="3" id="KW-1185">Reference proteome</keyword>
<accession>A0A1X2HWA3</accession>
<dbReference type="AlphaFoldDB" id="A0A1X2HWA3"/>
<dbReference type="EMBL" id="MCGN01000001">
    <property type="protein sequence ID" value="ORZ03892.1"/>
    <property type="molecule type" value="Genomic_DNA"/>
</dbReference>
<dbReference type="InParanoid" id="A0A1X2HWA3"/>
<comment type="caution">
    <text evidence="2">The sequence shown here is derived from an EMBL/GenBank/DDBJ whole genome shotgun (WGS) entry which is preliminary data.</text>
</comment>
<dbReference type="Proteomes" id="UP000242180">
    <property type="component" value="Unassembled WGS sequence"/>
</dbReference>
<keyword evidence="1" id="KW-0732">Signal</keyword>
<evidence type="ECO:0000313" key="2">
    <source>
        <dbReference type="EMBL" id="ORZ03892.1"/>
    </source>
</evidence>
<feature type="chain" id="PRO_5012304289" evidence="1">
    <location>
        <begin position="27"/>
        <end position="132"/>
    </location>
</feature>
<sequence>MFRTIRLLTTAYAILVTSSLFLPAVADYFDDGIGELPDPALIEKMKQQPYLRTVNLSMHRVELLLIWITFVESCIYYDNWSGAGIEGCQACPRGGFHFTSFDICERDMCCKGMCCLDDATIHYLNEQSAAGH</sequence>
<organism evidence="2 3">
    <name type="scientific">Syncephalastrum racemosum</name>
    <name type="common">Filamentous fungus</name>
    <dbReference type="NCBI Taxonomy" id="13706"/>
    <lineage>
        <taxon>Eukaryota</taxon>
        <taxon>Fungi</taxon>
        <taxon>Fungi incertae sedis</taxon>
        <taxon>Mucoromycota</taxon>
        <taxon>Mucoromycotina</taxon>
        <taxon>Mucoromycetes</taxon>
        <taxon>Mucorales</taxon>
        <taxon>Syncephalastraceae</taxon>
        <taxon>Syncephalastrum</taxon>
    </lineage>
</organism>